<dbReference type="Proteomes" id="UP001454036">
    <property type="component" value="Unassembled WGS sequence"/>
</dbReference>
<keyword evidence="2" id="KW-1185">Reference proteome</keyword>
<sequence length="99" mass="11260">MANEGSIGEALVCIPANLLMRFKCASKLWYSIIRNPKFAIAHSNGEGCFSGLLITDIYYDTSFRTQRFFYASVDHNCSRLMQHHFTIAEPKYTNVTEVS</sequence>
<proteinExistence type="predicted"/>
<accession>A0AAV3P688</accession>
<comment type="caution">
    <text evidence="1">The sequence shown here is derived from an EMBL/GenBank/DDBJ whole genome shotgun (WGS) entry which is preliminary data.</text>
</comment>
<protein>
    <recommendedName>
        <fullName evidence="3">F-box protein</fullName>
    </recommendedName>
</protein>
<evidence type="ECO:0000313" key="2">
    <source>
        <dbReference type="Proteomes" id="UP001454036"/>
    </source>
</evidence>
<reference evidence="1 2" key="1">
    <citation type="submission" date="2024-01" db="EMBL/GenBank/DDBJ databases">
        <title>The complete chloroplast genome sequence of Lithospermum erythrorhizon: insights into the phylogenetic relationship among Boraginaceae species and the maternal lineages of purple gromwells.</title>
        <authorList>
            <person name="Okada T."/>
            <person name="Watanabe K."/>
        </authorList>
    </citation>
    <scope>NUCLEOTIDE SEQUENCE [LARGE SCALE GENOMIC DNA]</scope>
</reference>
<dbReference type="EMBL" id="BAABME010016725">
    <property type="protein sequence ID" value="GAA0147187.1"/>
    <property type="molecule type" value="Genomic_DNA"/>
</dbReference>
<evidence type="ECO:0000313" key="1">
    <source>
        <dbReference type="EMBL" id="GAA0147187.1"/>
    </source>
</evidence>
<evidence type="ECO:0008006" key="3">
    <source>
        <dbReference type="Google" id="ProtNLM"/>
    </source>
</evidence>
<name>A0AAV3P688_LITER</name>
<gene>
    <name evidence="1" type="ORF">LIER_36470</name>
</gene>
<dbReference type="AlphaFoldDB" id="A0AAV3P688"/>
<organism evidence="1 2">
    <name type="scientific">Lithospermum erythrorhizon</name>
    <name type="common">Purple gromwell</name>
    <name type="synonym">Lithospermum officinale var. erythrorhizon</name>
    <dbReference type="NCBI Taxonomy" id="34254"/>
    <lineage>
        <taxon>Eukaryota</taxon>
        <taxon>Viridiplantae</taxon>
        <taxon>Streptophyta</taxon>
        <taxon>Embryophyta</taxon>
        <taxon>Tracheophyta</taxon>
        <taxon>Spermatophyta</taxon>
        <taxon>Magnoliopsida</taxon>
        <taxon>eudicotyledons</taxon>
        <taxon>Gunneridae</taxon>
        <taxon>Pentapetalae</taxon>
        <taxon>asterids</taxon>
        <taxon>lamiids</taxon>
        <taxon>Boraginales</taxon>
        <taxon>Boraginaceae</taxon>
        <taxon>Boraginoideae</taxon>
        <taxon>Lithospermeae</taxon>
        <taxon>Lithospermum</taxon>
    </lineage>
</organism>